<accession>A0A2G9TWF7</accession>
<dbReference type="EMBL" id="KZ352219">
    <property type="protein sequence ID" value="PIO62351.1"/>
    <property type="molecule type" value="Genomic_DNA"/>
</dbReference>
<evidence type="ECO:0000313" key="1">
    <source>
        <dbReference type="EMBL" id="PIO62351.1"/>
    </source>
</evidence>
<keyword evidence="2" id="KW-1185">Reference proteome</keyword>
<name>A0A2G9TWF7_TELCI</name>
<evidence type="ECO:0000313" key="2">
    <source>
        <dbReference type="Proteomes" id="UP000230423"/>
    </source>
</evidence>
<protein>
    <submittedName>
        <fullName evidence="1">Uncharacterized protein</fullName>
    </submittedName>
</protein>
<dbReference type="Proteomes" id="UP000230423">
    <property type="component" value="Unassembled WGS sequence"/>
</dbReference>
<gene>
    <name evidence="1" type="ORF">TELCIR_16097</name>
</gene>
<feature type="non-terminal residue" evidence="1">
    <location>
        <position position="63"/>
    </location>
</feature>
<reference evidence="1 2" key="1">
    <citation type="submission" date="2015-09" db="EMBL/GenBank/DDBJ databases">
        <title>Draft genome of the parasitic nematode Teladorsagia circumcincta isolate WARC Sus (inbred).</title>
        <authorList>
            <person name="Mitreva M."/>
        </authorList>
    </citation>
    <scope>NUCLEOTIDE SEQUENCE [LARGE SCALE GENOMIC DNA]</scope>
    <source>
        <strain evidence="1 2">S</strain>
    </source>
</reference>
<organism evidence="1 2">
    <name type="scientific">Teladorsagia circumcincta</name>
    <name type="common">Brown stomach worm</name>
    <name type="synonym">Ostertagia circumcincta</name>
    <dbReference type="NCBI Taxonomy" id="45464"/>
    <lineage>
        <taxon>Eukaryota</taxon>
        <taxon>Metazoa</taxon>
        <taxon>Ecdysozoa</taxon>
        <taxon>Nematoda</taxon>
        <taxon>Chromadorea</taxon>
        <taxon>Rhabditida</taxon>
        <taxon>Rhabditina</taxon>
        <taxon>Rhabditomorpha</taxon>
        <taxon>Strongyloidea</taxon>
        <taxon>Trichostrongylidae</taxon>
        <taxon>Teladorsagia</taxon>
    </lineage>
</organism>
<dbReference type="AlphaFoldDB" id="A0A2G9TWF7"/>
<sequence>MQELRRRASGDPVAVIGTKRKPLGAVTCATKNVCSAGYDIVTLSFASYLVNERHISKLVLNPQ</sequence>
<proteinExistence type="predicted"/>